<evidence type="ECO:0000313" key="2">
    <source>
        <dbReference type="Proteomes" id="UP001420932"/>
    </source>
</evidence>
<evidence type="ECO:0000313" key="1">
    <source>
        <dbReference type="EMBL" id="KAK9092415.1"/>
    </source>
</evidence>
<dbReference type="InterPro" id="IPR004242">
    <property type="entry name" value="Transposase_21"/>
</dbReference>
<proteinExistence type="predicted"/>
<gene>
    <name evidence="1" type="ORF">Syun_027326</name>
</gene>
<dbReference type="AlphaFoldDB" id="A0AAP0HR66"/>
<reference evidence="1 2" key="1">
    <citation type="submission" date="2024-01" db="EMBL/GenBank/DDBJ databases">
        <title>Genome assemblies of Stephania.</title>
        <authorList>
            <person name="Yang L."/>
        </authorList>
    </citation>
    <scope>NUCLEOTIDE SEQUENCE [LARGE SCALE GENOMIC DNA]</scope>
    <source>
        <strain evidence="1">YNDBR</strain>
        <tissue evidence="1">Leaf</tissue>
    </source>
</reference>
<protein>
    <submittedName>
        <fullName evidence="1">Uncharacterized protein</fullName>
    </submittedName>
</protein>
<dbReference type="Pfam" id="PF02992">
    <property type="entry name" value="Transposase_21"/>
    <property type="match status" value="1"/>
</dbReference>
<comment type="caution">
    <text evidence="1">The sequence shown here is derived from an EMBL/GenBank/DDBJ whole genome shotgun (WGS) entry which is preliminary data.</text>
</comment>
<dbReference type="Proteomes" id="UP001420932">
    <property type="component" value="Unassembled WGS sequence"/>
</dbReference>
<dbReference type="PANTHER" id="PTHR10775">
    <property type="entry name" value="OS08G0208400 PROTEIN"/>
    <property type="match status" value="1"/>
</dbReference>
<accession>A0AAP0HR66</accession>
<organism evidence="1 2">
    <name type="scientific">Stephania yunnanensis</name>
    <dbReference type="NCBI Taxonomy" id="152371"/>
    <lineage>
        <taxon>Eukaryota</taxon>
        <taxon>Viridiplantae</taxon>
        <taxon>Streptophyta</taxon>
        <taxon>Embryophyta</taxon>
        <taxon>Tracheophyta</taxon>
        <taxon>Spermatophyta</taxon>
        <taxon>Magnoliopsida</taxon>
        <taxon>Ranunculales</taxon>
        <taxon>Menispermaceae</taxon>
        <taxon>Menispermoideae</taxon>
        <taxon>Cissampelideae</taxon>
        <taxon>Stephania</taxon>
    </lineage>
</organism>
<keyword evidence="2" id="KW-1185">Reference proteome</keyword>
<name>A0AAP0HR66_9MAGN</name>
<sequence>MYYFPLGPRLQRLYASESTAKHMQWHGDHSSPEDVMQHCSDSIALRHFNDVNRDFAAEVRNVRLGLCTDGFKVFGLSGKSYSSWPVILTPYNLLPSMCMKSEFMFLTVIVPGPTSPKQKIDVFLQPLVKELQDLWNNGAITYNVSTKTNFLMRVALLWTVSDFPAYSMLSGWSTHATLCVKSEGTAKWQLDEIARRETNAERSLMHSEISAAQDKFTSSLQRIYLNQLDHREIIRLIMETVGRGGHGDLGQRIRDEILLIQLMIKRDAGVKDSGSLIPGHDNIFPLCFEHLLGNSKVGINLEEGVCKDVSVLNVWDLYVTNDDSTNADSMDCSVSRLEKARTEVLIITAVVAEQERRVREARFSMRLGDGGWDSNPTTMATADKR</sequence>
<dbReference type="PANTHER" id="PTHR10775:SF185">
    <property type="entry name" value="OS08G0208400 PROTEIN"/>
    <property type="match status" value="1"/>
</dbReference>
<dbReference type="EMBL" id="JBBNAF010000012">
    <property type="protein sequence ID" value="KAK9092415.1"/>
    <property type="molecule type" value="Genomic_DNA"/>
</dbReference>